<evidence type="ECO:0000256" key="1">
    <source>
        <dbReference type="SAM" id="Phobius"/>
    </source>
</evidence>
<evidence type="ECO:0000313" key="2">
    <source>
        <dbReference type="EMBL" id="MBK3518608.1"/>
    </source>
</evidence>
<dbReference type="EMBL" id="JAENRR010000037">
    <property type="protein sequence ID" value="MBK3518608.1"/>
    <property type="molecule type" value="Genomic_DNA"/>
</dbReference>
<name>A0ABS1HMV5_9BACT</name>
<accession>A0ABS1HMV5</accession>
<gene>
    <name evidence="2" type="ORF">JIV24_14780</name>
</gene>
<keyword evidence="3" id="KW-1185">Reference proteome</keyword>
<keyword evidence="1" id="KW-1133">Transmembrane helix</keyword>
<sequence length="92" mass="10699">MNVFLEKKSMIRPSKEKWEKIRCKGKIRYAIVYGALGMGLFWAAITNVISHLVEPVETWHIRLILFTIGGFILGFFNGLTVWKLNERAYHNS</sequence>
<feature type="transmembrane region" description="Helical" evidence="1">
    <location>
        <begin position="59"/>
        <end position="82"/>
    </location>
</feature>
<keyword evidence="1" id="KW-0472">Membrane</keyword>
<protein>
    <recommendedName>
        <fullName evidence="4">ATPase F0F1</fullName>
    </recommendedName>
</protein>
<reference evidence="2 3" key="1">
    <citation type="submission" date="2021-01" db="EMBL/GenBank/DDBJ databases">
        <title>Carboxyliciviraga sp.nov., isolated from coastal sediments.</title>
        <authorList>
            <person name="Lu D."/>
            <person name="Zhang T."/>
        </authorList>
    </citation>
    <scope>NUCLEOTIDE SEQUENCE [LARGE SCALE GENOMIC DNA]</scope>
    <source>
        <strain evidence="2 3">N1Y132</strain>
    </source>
</reference>
<comment type="caution">
    <text evidence="2">The sequence shown here is derived from an EMBL/GenBank/DDBJ whole genome shotgun (WGS) entry which is preliminary data.</text>
</comment>
<proteinExistence type="predicted"/>
<evidence type="ECO:0000313" key="3">
    <source>
        <dbReference type="Proteomes" id="UP000605676"/>
    </source>
</evidence>
<feature type="transmembrane region" description="Helical" evidence="1">
    <location>
        <begin position="30"/>
        <end position="53"/>
    </location>
</feature>
<evidence type="ECO:0008006" key="4">
    <source>
        <dbReference type="Google" id="ProtNLM"/>
    </source>
</evidence>
<keyword evidence="1" id="KW-0812">Transmembrane</keyword>
<organism evidence="2 3">
    <name type="scientific">Carboxylicivirga marina</name>
    <dbReference type="NCBI Taxonomy" id="2800988"/>
    <lineage>
        <taxon>Bacteria</taxon>
        <taxon>Pseudomonadati</taxon>
        <taxon>Bacteroidota</taxon>
        <taxon>Bacteroidia</taxon>
        <taxon>Marinilabiliales</taxon>
        <taxon>Marinilabiliaceae</taxon>
        <taxon>Carboxylicivirga</taxon>
    </lineage>
</organism>
<dbReference type="RefSeq" id="WP_200465835.1">
    <property type="nucleotide sequence ID" value="NZ_JAENRR010000037.1"/>
</dbReference>
<dbReference type="Proteomes" id="UP000605676">
    <property type="component" value="Unassembled WGS sequence"/>
</dbReference>